<evidence type="ECO:0000256" key="3">
    <source>
        <dbReference type="ARBA" id="ARBA00022704"/>
    </source>
</evidence>
<protein>
    <submittedName>
        <fullName evidence="6">Peptidase inhibitor clitocypin domain-containing protein</fullName>
    </submittedName>
</protein>
<evidence type="ECO:0000313" key="6">
    <source>
        <dbReference type="EMBL" id="QRW18802.1"/>
    </source>
</evidence>
<proteinExistence type="inferred from homology"/>
<keyword evidence="2" id="KW-0646">Protease inhibitor</keyword>
<dbReference type="InterPro" id="IPR019508">
    <property type="entry name" value="Prot_inh_I48_clitocypin"/>
</dbReference>
<comment type="function">
    <text evidence="4">Binds and inhibits cysteine proteinases. Inhibits most strongly papain and cathepsin L, more weakly bromelain and cathepsin B while it is completely ineffective against cathepsin H.</text>
</comment>
<comment type="similarity">
    <text evidence="5">Belongs to the protease inhibitor I48 family.</text>
</comment>
<reference evidence="6" key="1">
    <citation type="submission" date="2020-05" db="EMBL/GenBank/DDBJ databases">
        <title>Evolutionary and genomic comparisons of hybrid uninucleate and nonhybrid Rhizoctonia fungi.</title>
        <authorList>
            <person name="Li C."/>
            <person name="Chen X."/>
        </authorList>
    </citation>
    <scope>NUCLEOTIDE SEQUENCE</scope>
    <source>
        <strain evidence="6">AG-1 IA</strain>
    </source>
</reference>
<gene>
    <name evidence="6" type="ORF">RhiXN_00208</name>
</gene>
<dbReference type="GeneID" id="67022490"/>
<dbReference type="RefSeq" id="XP_043179039.1">
    <property type="nucleotide sequence ID" value="XM_043320027.1"/>
</dbReference>
<accession>A0A8H8NU50</accession>
<sequence length="155" mass="17224">MSLRPGRYLVRFIGKGDQDFVGGMYATGKGPDRPIELDPNRPEFYGQQQWVFEIAPEEGRDVYTISSRPGESWSYGFKSPMPGGPIILDGTKLFRVQRSEGSQGRHIFTIAPTQQPIGATLYVGAGEQRELILVPIPVIPDAPPAPLWELKPLEE</sequence>
<evidence type="ECO:0000256" key="4">
    <source>
        <dbReference type="ARBA" id="ARBA00024855"/>
    </source>
</evidence>
<evidence type="ECO:0000313" key="7">
    <source>
        <dbReference type="Proteomes" id="UP000650533"/>
    </source>
</evidence>
<dbReference type="EMBL" id="CP059661">
    <property type="protein sequence ID" value="QRW18802.1"/>
    <property type="molecule type" value="Genomic_DNA"/>
</dbReference>
<dbReference type="Gene3D" id="2.80.10.50">
    <property type="match status" value="1"/>
</dbReference>
<evidence type="ECO:0000256" key="5">
    <source>
        <dbReference type="ARBA" id="ARBA00025775"/>
    </source>
</evidence>
<comment type="subunit">
    <text evidence="1">Homodimer.</text>
</comment>
<dbReference type="Pfam" id="PF10467">
    <property type="entry name" value="Inhibitor_I48"/>
    <property type="match status" value="1"/>
</dbReference>
<dbReference type="Proteomes" id="UP000650533">
    <property type="component" value="Chromosome 4"/>
</dbReference>
<organism evidence="6 7">
    <name type="scientific">Rhizoctonia solani</name>
    <dbReference type="NCBI Taxonomy" id="456999"/>
    <lineage>
        <taxon>Eukaryota</taxon>
        <taxon>Fungi</taxon>
        <taxon>Dikarya</taxon>
        <taxon>Basidiomycota</taxon>
        <taxon>Agaricomycotina</taxon>
        <taxon>Agaricomycetes</taxon>
        <taxon>Cantharellales</taxon>
        <taxon>Ceratobasidiaceae</taxon>
        <taxon>Rhizoctonia</taxon>
    </lineage>
</organism>
<dbReference type="GO" id="GO:0004869">
    <property type="term" value="F:cysteine-type endopeptidase inhibitor activity"/>
    <property type="evidence" value="ECO:0007669"/>
    <property type="project" value="UniProtKB-KW"/>
</dbReference>
<dbReference type="AlphaFoldDB" id="A0A8H8NU50"/>
<keyword evidence="3" id="KW-0789">Thiol protease inhibitor</keyword>
<evidence type="ECO:0000256" key="2">
    <source>
        <dbReference type="ARBA" id="ARBA00022690"/>
    </source>
</evidence>
<evidence type="ECO:0000256" key="1">
    <source>
        <dbReference type="ARBA" id="ARBA00011738"/>
    </source>
</evidence>
<dbReference type="KEGG" id="rsx:RhiXN_00208"/>
<name>A0A8H8NU50_9AGAM</name>